<evidence type="ECO:0000313" key="2">
    <source>
        <dbReference type="Proteomes" id="UP000276133"/>
    </source>
</evidence>
<protein>
    <submittedName>
        <fullName evidence="1">Uncharacterized protein</fullName>
    </submittedName>
</protein>
<comment type="caution">
    <text evidence="1">The sequence shown here is derived from an EMBL/GenBank/DDBJ whole genome shotgun (WGS) entry which is preliminary data.</text>
</comment>
<sequence length="79" mass="9259">MKNAQASKNHVSFVFILLITKILENMIEKCGKKLLLFLLELFESPKLENFQNRDLDRPHEFFAVPGSYCDDDKSRIKKN</sequence>
<organism evidence="1 2">
    <name type="scientific">Brachionus plicatilis</name>
    <name type="common">Marine rotifer</name>
    <name type="synonym">Brachionus muelleri</name>
    <dbReference type="NCBI Taxonomy" id="10195"/>
    <lineage>
        <taxon>Eukaryota</taxon>
        <taxon>Metazoa</taxon>
        <taxon>Spiralia</taxon>
        <taxon>Gnathifera</taxon>
        <taxon>Rotifera</taxon>
        <taxon>Eurotatoria</taxon>
        <taxon>Monogononta</taxon>
        <taxon>Pseudotrocha</taxon>
        <taxon>Ploima</taxon>
        <taxon>Brachionidae</taxon>
        <taxon>Brachionus</taxon>
    </lineage>
</organism>
<reference evidence="1 2" key="1">
    <citation type="journal article" date="2018" name="Sci. Rep.">
        <title>Genomic signatures of local adaptation to the degree of environmental predictability in rotifers.</title>
        <authorList>
            <person name="Franch-Gras L."/>
            <person name="Hahn C."/>
            <person name="Garcia-Roger E.M."/>
            <person name="Carmona M.J."/>
            <person name="Serra M."/>
            <person name="Gomez A."/>
        </authorList>
    </citation>
    <scope>NUCLEOTIDE SEQUENCE [LARGE SCALE GENOMIC DNA]</scope>
    <source>
        <strain evidence="1">HYR1</strain>
    </source>
</reference>
<keyword evidence="2" id="KW-1185">Reference proteome</keyword>
<dbReference type="Proteomes" id="UP000276133">
    <property type="component" value="Unassembled WGS sequence"/>
</dbReference>
<proteinExistence type="predicted"/>
<dbReference type="EMBL" id="REGN01001438">
    <property type="protein sequence ID" value="RNA34681.1"/>
    <property type="molecule type" value="Genomic_DNA"/>
</dbReference>
<dbReference type="AlphaFoldDB" id="A0A3M7SFW1"/>
<evidence type="ECO:0000313" key="1">
    <source>
        <dbReference type="EMBL" id="RNA34681.1"/>
    </source>
</evidence>
<name>A0A3M7SFW1_BRAPC</name>
<gene>
    <name evidence="1" type="ORF">BpHYR1_035171</name>
</gene>
<accession>A0A3M7SFW1</accession>